<feature type="region of interest" description="Disordered" evidence="1">
    <location>
        <begin position="122"/>
        <end position="141"/>
    </location>
</feature>
<dbReference type="PANTHER" id="PTHR15249">
    <property type="entry name" value="TRAF FAMILY MEMBER-ASSOCIATED NF-KAPPA-B ACTIVATOR"/>
    <property type="match status" value="1"/>
</dbReference>
<comment type="caution">
    <text evidence="2">The sequence shown here is derived from an EMBL/GenBank/DDBJ whole genome shotgun (WGS) entry which is preliminary data.</text>
</comment>
<dbReference type="Proteomes" id="UP001314229">
    <property type="component" value="Unassembled WGS sequence"/>
</dbReference>
<sequence>MEEAYTELYQEFLRLRSLCMRQAAMLHQLTTALQKQQGAAVSNRELDELTSIPVQCTQEILLHPHEKPVTAHNPAAQCGVDPLSRNAAIFSDLLAEDMSKLCMNATHQRKDGGKVEQKHLLTLDSSNPRQTRRPGGNSTLHPARVPVTVGLSLVGADHHQCGGVMMSDVALQSHVCDFCQAVFPGDTTTRGEFLRHLYTHVS</sequence>
<dbReference type="InterPro" id="IPR039669">
    <property type="entry name" value="TANK"/>
</dbReference>
<evidence type="ECO:0000313" key="2">
    <source>
        <dbReference type="EMBL" id="CAK6955754.1"/>
    </source>
</evidence>
<dbReference type="AlphaFoldDB" id="A0AAV1NAD8"/>
<dbReference type="PANTHER" id="PTHR15249:SF0">
    <property type="entry name" value="TRAF FAMILY MEMBER-ASSOCIATED NF-KAPPA-B ACTIVATOR"/>
    <property type="match status" value="1"/>
</dbReference>
<protein>
    <submittedName>
        <fullName evidence="2">Uncharacterized protein zgc:113184</fullName>
    </submittedName>
</protein>
<dbReference type="GO" id="GO:0043124">
    <property type="term" value="P:negative regulation of canonical NF-kappaB signal transduction"/>
    <property type="evidence" value="ECO:0007669"/>
    <property type="project" value="InterPro"/>
</dbReference>
<dbReference type="EMBL" id="CAWUFR010000022">
    <property type="protein sequence ID" value="CAK6955754.1"/>
    <property type="molecule type" value="Genomic_DNA"/>
</dbReference>
<proteinExistence type="predicted"/>
<gene>
    <name evidence="2" type="ORF">FSCOSCO3_A021046</name>
</gene>
<name>A0AAV1NAD8_SCOSC</name>
<accession>A0AAV1NAD8</accession>
<evidence type="ECO:0000313" key="3">
    <source>
        <dbReference type="Proteomes" id="UP001314229"/>
    </source>
</evidence>
<evidence type="ECO:0000256" key="1">
    <source>
        <dbReference type="SAM" id="MobiDB-lite"/>
    </source>
</evidence>
<reference evidence="2 3" key="1">
    <citation type="submission" date="2024-01" db="EMBL/GenBank/DDBJ databases">
        <authorList>
            <person name="Alioto T."/>
            <person name="Alioto T."/>
            <person name="Gomez Garrido J."/>
        </authorList>
    </citation>
    <scope>NUCLEOTIDE SEQUENCE [LARGE SCALE GENOMIC DNA]</scope>
</reference>
<keyword evidence="3" id="KW-1185">Reference proteome</keyword>
<organism evidence="2 3">
    <name type="scientific">Scomber scombrus</name>
    <name type="common">Atlantic mackerel</name>
    <name type="synonym">Scomber vernalis</name>
    <dbReference type="NCBI Taxonomy" id="13677"/>
    <lineage>
        <taxon>Eukaryota</taxon>
        <taxon>Metazoa</taxon>
        <taxon>Chordata</taxon>
        <taxon>Craniata</taxon>
        <taxon>Vertebrata</taxon>
        <taxon>Euteleostomi</taxon>
        <taxon>Actinopterygii</taxon>
        <taxon>Neopterygii</taxon>
        <taxon>Teleostei</taxon>
        <taxon>Neoteleostei</taxon>
        <taxon>Acanthomorphata</taxon>
        <taxon>Pelagiaria</taxon>
        <taxon>Scombriformes</taxon>
        <taxon>Scombridae</taxon>
        <taxon>Scomber</taxon>
    </lineage>
</organism>